<feature type="non-terminal residue" evidence="2">
    <location>
        <position position="247"/>
    </location>
</feature>
<feature type="non-terminal residue" evidence="2">
    <location>
        <position position="1"/>
    </location>
</feature>
<name>A0A2T4DAX1_9BACT</name>
<dbReference type="InterPro" id="IPR035986">
    <property type="entry name" value="PKD_dom_sf"/>
</dbReference>
<sequence>NTPNLTPSANAGQDITITLPQNTVNLTGTASDSDGTVDFTLWEQVSGPSTASIVNPLSLSTRVTNLSQGIYIFNLHVEDNDGLADNDEVRITVKPAPPNIPPNVNAGNDVQVTLPVAQLTLNGTANDTDGSISNLTWSQLNGPTTLTGRNLNTRRATFSGFAEGNYTIRLTATDNDGAQGSDDVRIIVLAAPGNQLPTVDAGPNITVTLPTTTTTLNGSAFDIDGSITSFNWTQISGPNAANIVMAA</sequence>
<dbReference type="InterPro" id="IPR029865">
    <property type="entry name" value="KIAA0319-like"/>
</dbReference>
<feature type="domain" description="PKD/Chitinase" evidence="1">
    <location>
        <begin position="8"/>
        <end position="96"/>
    </location>
</feature>
<evidence type="ECO:0000313" key="2">
    <source>
        <dbReference type="EMBL" id="PTB90897.1"/>
    </source>
</evidence>
<dbReference type="InterPro" id="IPR013783">
    <property type="entry name" value="Ig-like_fold"/>
</dbReference>
<dbReference type="InterPro" id="IPR022409">
    <property type="entry name" value="PKD/Chitinase_dom"/>
</dbReference>
<dbReference type="Gene3D" id="2.60.40.10">
    <property type="entry name" value="Immunoglobulins"/>
    <property type="match status" value="3"/>
</dbReference>
<organism evidence="2 3">
    <name type="scientific">Marivirga lumbricoides</name>
    <dbReference type="NCBI Taxonomy" id="1046115"/>
    <lineage>
        <taxon>Bacteria</taxon>
        <taxon>Pseudomonadati</taxon>
        <taxon>Bacteroidota</taxon>
        <taxon>Cytophagia</taxon>
        <taxon>Cytophagales</taxon>
        <taxon>Marivirgaceae</taxon>
        <taxon>Marivirga</taxon>
    </lineage>
</organism>
<dbReference type="Proteomes" id="UP000240608">
    <property type="component" value="Unassembled WGS sequence"/>
</dbReference>
<dbReference type="SMART" id="SM00089">
    <property type="entry name" value="PKD"/>
    <property type="match status" value="2"/>
</dbReference>
<proteinExistence type="predicted"/>
<comment type="caution">
    <text evidence="2">The sequence shown here is derived from an EMBL/GenBank/DDBJ whole genome shotgun (WGS) entry which is preliminary data.</text>
</comment>
<dbReference type="AlphaFoldDB" id="A0A2T4DAX1"/>
<dbReference type="SUPFAM" id="SSF49299">
    <property type="entry name" value="PKD domain"/>
    <property type="match status" value="2"/>
</dbReference>
<dbReference type="GO" id="GO:0031410">
    <property type="term" value="C:cytoplasmic vesicle"/>
    <property type="evidence" value="ECO:0007669"/>
    <property type="project" value="TreeGrafter"/>
</dbReference>
<gene>
    <name evidence="2" type="ORF">C9994_16520</name>
</gene>
<dbReference type="Pfam" id="PF22352">
    <property type="entry name" value="K319L-like_PKD"/>
    <property type="match status" value="3"/>
</dbReference>
<protein>
    <recommendedName>
        <fullName evidence="1">PKD/Chitinase domain-containing protein</fullName>
    </recommendedName>
</protein>
<accession>A0A2T4DAX1</accession>
<feature type="domain" description="PKD/Chitinase" evidence="1">
    <location>
        <begin position="107"/>
        <end position="191"/>
    </location>
</feature>
<reference evidence="2 3" key="1">
    <citation type="submission" date="2018-03" db="EMBL/GenBank/DDBJ databases">
        <title>Cross-interface Injection: A General Nanoliter Liquid Handling Method Applied to Single Cells Genome Amplification Automated Nanoliter Liquid Handling Applied to Single Cell Multiple Displacement Amplification.</title>
        <authorList>
            <person name="Yun J."/>
            <person name="Xu P."/>
            <person name="Xu J."/>
            <person name="Dai X."/>
            <person name="Wang Y."/>
            <person name="Zheng X."/>
            <person name="Cao C."/>
            <person name="Yi Q."/>
            <person name="Zhu Y."/>
            <person name="Wang L."/>
            <person name="Dong Z."/>
            <person name="Huang Y."/>
            <person name="Huang L."/>
            <person name="Du W."/>
        </authorList>
    </citation>
    <scope>NUCLEOTIDE SEQUENCE [LARGE SCALE GENOMIC DNA]</scope>
    <source>
        <strain evidence="2 3">Z-D1-2</strain>
    </source>
</reference>
<dbReference type="EMBL" id="PYVU01000526">
    <property type="protein sequence ID" value="PTB90897.1"/>
    <property type="molecule type" value="Genomic_DNA"/>
</dbReference>
<evidence type="ECO:0000259" key="1">
    <source>
        <dbReference type="SMART" id="SM00089"/>
    </source>
</evidence>
<dbReference type="GO" id="GO:0016020">
    <property type="term" value="C:membrane"/>
    <property type="evidence" value="ECO:0007669"/>
    <property type="project" value="TreeGrafter"/>
</dbReference>
<dbReference type="PANTHER" id="PTHR46182">
    <property type="entry name" value="FI19480P1"/>
    <property type="match status" value="1"/>
</dbReference>
<dbReference type="PANTHER" id="PTHR46182:SF2">
    <property type="entry name" value="FI19480P1"/>
    <property type="match status" value="1"/>
</dbReference>
<evidence type="ECO:0000313" key="3">
    <source>
        <dbReference type="Proteomes" id="UP000240608"/>
    </source>
</evidence>